<feature type="domain" description="Mandelate racemase/muconate lactonizing enzyme C-terminal" evidence="4">
    <location>
        <begin position="142"/>
        <end position="239"/>
    </location>
</feature>
<dbReference type="Proteomes" id="UP001056035">
    <property type="component" value="Chromosome"/>
</dbReference>
<dbReference type="PROSITE" id="PS00908">
    <property type="entry name" value="MR_MLE_1"/>
    <property type="match status" value="1"/>
</dbReference>
<dbReference type="SFLD" id="SFLDG00179">
    <property type="entry name" value="mandelate_racemase"/>
    <property type="match status" value="1"/>
</dbReference>
<evidence type="ECO:0000313" key="6">
    <source>
        <dbReference type="Proteomes" id="UP001056035"/>
    </source>
</evidence>
<protein>
    <recommendedName>
        <fullName evidence="4">Mandelate racemase/muconate lactonizing enzyme C-terminal domain-containing protein</fullName>
    </recommendedName>
</protein>
<dbReference type="InterPro" id="IPR018110">
    <property type="entry name" value="Mandel_Rmase/mucon_lact_enz_CS"/>
</dbReference>
<dbReference type="Pfam" id="PF02746">
    <property type="entry name" value="MR_MLE_N"/>
    <property type="match status" value="1"/>
</dbReference>
<dbReference type="InterPro" id="IPR013342">
    <property type="entry name" value="Mandelate_racemase_C"/>
</dbReference>
<evidence type="ECO:0000256" key="3">
    <source>
        <dbReference type="ARBA" id="ARBA00022842"/>
    </source>
</evidence>
<dbReference type="InterPro" id="IPR036849">
    <property type="entry name" value="Enolase-like_C_sf"/>
</dbReference>
<dbReference type="SMART" id="SM00922">
    <property type="entry name" value="MR_MLE"/>
    <property type="match status" value="1"/>
</dbReference>
<dbReference type="PANTHER" id="PTHR13794">
    <property type="entry name" value="ENOLASE SUPERFAMILY, MANDELATE RACEMASE"/>
    <property type="match status" value="1"/>
</dbReference>
<dbReference type="Gene3D" id="3.20.20.120">
    <property type="entry name" value="Enolase-like C-terminal domain"/>
    <property type="match status" value="1"/>
</dbReference>
<dbReference type="SUPFAM" id="SSF51604">
    <property type="entry name" value="Enolase C-terminal domain-like"/>
    <property type="match status" value="1"/>
</dbReference>
<dbReference type="Pfam" id="PF13378">
    <property type="entry name" value="MR_MLE_C"/>
    <property type="match status" value="1"/>
</dbReference>
<reference evidence="5 6" key="1">
    <citation type="submission" date="2022-06" db="EMBL/GenBank/DDBJ databases">
        <title>Paraconexibacter antarcticus.</title>
        <authorList>
            <person name="Kim C.S."/>
        </authorList>
    </citation>
    <scope>NUCLEOTIDE SEQUENCE [LARGE SCALE GENOMIC DNA]</scope>
    <source>
        <strain evidence="5 6">02-257</strain>
    </source>
</reference>
<dbReference type="InterPro" id="IPR046945">
    <property type="entry name" value="RHMD-like"/>
</dbReference>
<dbReference type="InterPro" id="IPR013341">
    <property type="entry name" value="Mandelate_racemase_N_dom"/>
</dbReference>
<dbReference type="EMBL" id="CP098502">
    <property type="protein sequence ID" value="UTI65350.1"/>
    <property type="molecule type" value="Genomic_DNA"/>
</dbReference>
<dbReference type="InterPro" id="IPR029065">
    <property type="entry name" value="Enolase_C-like"/>
</dbReference>
<dbReference type="InterPro" id="IPR029017">
    <property type="entry name" value="Enolase-like_N"/>
</dbReference>
<dbReference type="RefSeq" id="WP_254572031.1">
    <property type="nucleotide sequence ID" value="NZ_CP098502.1"/>
</dbReference>
<name>A0ABY5DV30_9ACTN</name>
<accession>A0ABY5DV30</accession>
<proteinExistence type="predicted"/>
<evidence type="ECO:0000313" key="5">
    <source>
        <dbReference type="EMBL" id="UTI65350.1"/>
    </source>
</evidence>
<keyword evidence="6" id="KW-1185">Reference proteome</keyword>
<dbReference type="SFLD" id="SFLDS00001">
    <property type="entry name" value="Enolase"/>
    <property type="match status" value="1"/>
</dbReference>
<comment type="cofactor">
    <cofactor evidence="1">
        <name>Mg(2+)</name>
        <dbReference type="ChEBI" id="CHEBI:18420"/>
    </cofactor>
</comment>
<evidence type="ECO:0000256" key="2">
    <source>
        <dbReference type="ARBA" id="ARBA00022723"/>
    </source>
</evidence>
<sequence length="373" mass="39580">MTARIDHIEVNAYRVPTDRPEGDGTLTWDATTIVVVHAHAGLEVGLGYTYADQATAKLIATSLAGVVRGRSASAPRAAWAAMVAATRNLGRPGITSMAIAAVDLALWDLHARLAGLPLAALLGRVRDTVPIYGSGGFTTYDDEELTGQLRGWVDAGIPRVKMKVGHDPADDPRRVRLAREAIGPDVELMVDANGAYDRKQALRLGERFAADADICWFEEPVSSDDVDGLRLVRDRAPAGVHVAAGEYGYDAAYFARMLGAGAVDVAQADVTRCGGITELLAVDGLCHAAGIPLSLHCAPAVHAHPACALLALRHLEDFHDHARLEAMLFEGVAPRRDGVLRPSGDRPGNGLTFRRDVAAPYCVTAGTRPGGPR</sequence>
<gene>
    <name evidence="5" type="ORF">NBH00_03850</name>
</gene>
<dbReference type="SUPFAM" id="SSF54826">
    <property type="entry name" value="Enolase N-terminal domain-like"/>
    <property type="match status" value="1"/>
</dbReference>
<evidence type="ECO:0000259" key="4">
    <source>
        <dbReference type="SMART" id="SM00922"/>
    </source>
</evidence>
<evidence type="ECO:0000256" key="1">
    <source>
        <dbReference type="ARBA" id="ARBA00001946"/>
    </source>
</evidence>
<keyword evidence="3" id="KW-0460">Magnesium</keyword>
<dbReference type="PANTHER" id="PTHR13794:SF58">
    <property type="entry name" value="MITOCHONDRIAL ENOLASE SUPERFAMILY MEMBER 1"/>
    <property type="match status" value="1"/>
</dbReference>
<organism evidence="5 6">
    <name type="scientific">Paraconexibacter antarcticus</name>
    <dbReference type="NCBI Taxonomy" id="2949664"/>
    <lineage>
        <taxon>Bacteria</taxon>
        <taxon>Bacillati</taxon>
        <taxon>Actinomycetota</taxon>
        <taxon>Thermoleophilia</taxon>
        <taxon>Solirubrobacterales</taxon>
        <taxon>Paraconexibacteraceae</taxon>
        <taxon>Paraconexibacter</taxon>
    </lineage>
</organism>
<dbReference type="Gene3D" id="3.30.390.10">
    <property type="entry name" value="Enolase-like, N-terminal domain"/>
    <property type="match status" value="1"/>
</dbReference>
<keyword evidence="2" id="KW-0479">Metal-binding</keyword>